<dbReference type="Proteomes" id="UP000003936">
    <property type="component" value="Chromosome"/>
</dbReference>
<keyword evidence="4" id="KW-0131">Cell cycle</keyword>
<evidence type="ECO:0000256" key="1">
    <source>
        <dbReference type="ARBA" id="ARBA00004370"/>
    </source>
</evidence>
<dbReference type="InterPro" id="IPR012338">
    <property type="entry name" value="Beta-lactam/transpept-like"/>
</dbReference>
<protein>
    <submittedName>
        <fullName evidence="4">Cell division protein FtsI/penicillin-binding protein 2</fullName>
    </submittedName>
</protein>
<keyword evidence="2" id="KW-0472">Membrane</keyword>
<dbReference type="STRING" id="1199245.A359_03610"/>
<dbReference type="InterPro" id="IPR001460">
    <property type="entry name" value="PCN-bd_Tpept"/>
</dbReference>
<gene>
    <name evidence="4" type="ORF">A359_03610</name>
</gene>
<dbReference type="Gene3D" id="3.40.710.10">
    <property type="entry name" value="DD-peptidase/beta-lactamase superfamily"/>
    <property type="match status" value="1"/>
</dbReference>
<organism evidence="4 5">
    <name type="scientific">secondary endosymbiont of Ctenarytaina eucalypti</name>
    <dbReference type="NCBI Taxonomy" id="1199245"/>
    <lineage>
        <taxon>Bacteria</taxon>
        <taxon>Pseudomonadati</taxon>
        <taxon>Pseudomonadota</taxon>
        <taxon>Gammaproteobacteria</taxon>
        <taxon>Enterobacterales</taxon>
        <taxon>Enterobacteriaceae</taxon>
        <taxon>aphid secondary symbionts</taxon>
    </lineage>
</organism>
<dbReference type="GO" id="GO:0071555">
    <property type="term" value="P:cell wall organization"/>
    <property type="evidence" value="ECO:0007669"/>
    <property type="project" value="TreeGrafter"/>
</dbReference>
<dbReference type="AlphaFoldDB" id="J3VRZ8"/>
<dbReference type="GO" id="GO:0005886">
    <property type="term" value="C:plasma membrane"/>
    <property type="evidence" value="ECO:0007669"/>
    <property type="project" value="TreeGrafter"/>
</dbReference>
<evidence type="ECO:0000313" key="5">
    <source>
        <dbReference type="Proteomes" id="UP000003936"/>
    </source>
</evidence>
<dbReference type="InterPro" id="IPR050515">
    <property type="entry name" value="Beta-lactam/transpept"/>
</dbReference>
<dbReference type="Pfam" id="PF00905">
    <property type="entry name" value="Transpeptidase"/>
    <property type="match status" value="1"/>
</dbReference>
<keyword evidence="4" id="KW-0132">Cell division</keyword>
<sequence length="468" mass="52420">MPLEKASWCININFQKYAVYFSHRVNPAIGDYMNQLYLIGIDLCQELWIYYSHVKVTAHLLSVSNIDRQSIYGAQKSFARRAKIYSGALPMRKNRLSRVTKALAFVDSQDDLHTLALSIDKRSQSFVYCEPYNAAACNAAEVETVISINVNTDAELYIVNNLSYNPYILKGGTMEAIQNRAITDIYELVNLLIKVIAVMEAMRFFIVRKNSVFKTPPYIIISHQIKDLVGSAVLKMSSILQQSNNISFSKLRLAMPSLPLIKIYASFGLVKAMLLDLIRDCINLYCHKKRYPDIEKVLLSYDHGLIIMQSELGRAHTTIRNMNALPVLLSTWIDLPVAGEWVLTEVPARPVVPPGSHASHAESNKYCIAKNSGIAKTIRPAGHGINKYIIYTVRIGLFSNLCLALVLVINIPQGSTGCRVTVFATTFSTIMGVMRHSIYISLDTRSNKSHTKSVIIVHNQQEASGDLL</sequence>
<dbReference type="GO" id="GO:0008658">
    <property type="term" value="F:penicillin binding"/>
    <property type="evidence" value="ECO:0007669"/>
    <property type="project" value="InterPro"/>
</dbReference>
<name>J3VRZ8_9ENTR</name>
<evidence type="ECO:0000259" key="3">
    <source>
        <dbReference type="Pfam" id="PF00905"/>
    </source>
</evidence>
<dbReference type="RefSeq" id="WP_014888054.1">
    <property type="nucleotide sequence ID" value="NC_018419.1"/>
</dbReference>
<dbReference type="EMBL" id="CP003546">
    <property type="protein sequence ID" value="AFP84756.1"/>
    <property type="molecule type" value="Genomic_DNA"/>
</dbReference>
<dbReference type="SUPFAM" id="SSF56601">
    <property type="entry name" value="beta-lactamase/transpeptidase-like"/>
    <property type="match status" value="1"/>
</dbReference>
<evidence type="ECO:0000256" key="2">
    <source>
        <dbReference type="ARBA" id="ARBA00023136"/>
    </source>
</evidence>
<dbReference type="HOGENOM" id="CLU_583804_0_0_6"/>
<feature type="domain" description="Penicillin-binding protein transpeptidase" evidence="3">
    <location>
        <begin position="145"/>
        <end position="321"/>
    </location>
</feature>
<reference evidence="4 5" key="1">
    <citation type="journal article" date="2012" name="Mol. Biol. Evol.">
        <title>Genome reduction and co-evolution between the primary and secondary bacterial symbionts of psyllids.</title>
        <authorList>
            <person name="Sloan D.B."/>
            <person name="Moran N.A."/>
        </authorList>
    </citation>
    <scope>NUCLEOTIDE SEQUENCE [LARGE SCALE GENOMIC DNA]</scope>
    <source>
        <strain evidence="4">Ceuc_S</strain>
    </source>
</reference>
<proteinExistence type="predicted"/>
<dbReference type="GO" id="GO:0051301">
    <property type="term" value="P:cell division"/>
    <property type="evidence" value="ECO:0007669"/>
    <property type="project" value="UniProtKB-KW"/>
</dbReference>
<dbReference type="PANTHER" id="PTHR30627">
    <property type="entry name" value="PEPTIDOGLYCAN D,D-TRANSPEPTIDASE"/>
    <property type="match status" value="1"/>
</dbReference>
<accession>J3VRZ8</accession>
<dbReference type="OrthoDB" id="9789078at2"/>
<dbReference type="PANTHER" id="PTHR30627:SF1">
    <property type="entry name" value="PEPTIDOGLYCAN D,D-TRANSPEPTIDASE FTSI"/>
    <property type="match status" value="1"/>
</dbReference>
<keyword evidence="5" id="KW-1185">Reference proteome</keyword>
<comment type="subcellular location">
    <subcellularLocation>
        <location evidence="1">Membrane</location>
    </subcellularLocation>
</comment>
<dbReference type="KEGG" id="sect:A359_03610"/>
<dbReference type="Gene3D" id="3.30.450.330">
    <property type="match status" value="1"/>
</dbReference>
<evidence type="ECO:0000313" key="4">
    <source>
        <dbReference type="EMBL" id="AFP84756.1"/>
    </source>
</evidence>